<keyword evidence="1" id="KW-1133">Transmembrane helix</keyword>
<feature type="transmembrane region" description="Helical" evidence="1">
    <location>
        <begin position="70"/>
        <end position="91"/>
    </location>
</feature>
<organism evidence="2 3">
    <name type="scientific">Marasmiellus scandens</name>
    <dbReference type="NCBI Taxonomy" id="2682957"/>
    <lineage>
        <taxon>Eukaryota</taxon>
        <taxon>Fungi</taxon>
        <taxon>Dikarya</taxon>
        <taxon>Basidiomycota</taxon>
        <taxon>Agaricomycotina</taxon>
        <taxon>Agaricomycetes</taxon>
        <taxon>Agaricomycetidae</taxon>
        <taxon>Agaricales</taxon>
        <taxon>Marasmiineae</taxon>
        <taxon>Omphalotaceae</taxon>
        <taxon>Marasmiellus</taxon>
    </lineage>
</organism>
<evidence type="ECO:0000313" key="3">
    <source>
        <dbReference type="Proteomes" id="UP001498398"/>
    </source>
</evidence>
<evidence type="ECO:0000313" key="2">
    <source>
        <dbReference type="EMBL" id="KAK7449707.1"/>
    </source>
</evidence>
<feature type="transmembrane region" description="Helical" evidence="1">
    <location>
        <begin position="263"/>
        <end position="282"/>
    </location>
</feature>
<feature type="transmembrane region" description="Helical" evidence="1">
    <location>
        <begin position="185"/>
        <end position="205"/>
    </location>
</feature>
<keyword evidence="3" id="KW-1185">Reference proteome</keyword>
<evidence type="ECO:0000256" key="1">
    <source>
        <dbReference type="SAM" id="Phobius"/>
    </source>
</evidence>
<feature type="transmembrane region" description="Helical" evidence="1">
    <location>
        <begin position="43"/>
        <end position="64"/>
    </location>
</feature>
<protein>
    <submittedName>
        <fullName evidence="2">Uncharacterized protein</fullName>
    </submittedName>
</protein>
<accession>A0ABR1J4E1</accession>
<comment type="caution">
    <text evidence="2">The sequence shown here is derived from an EMBL/GenBank/DDBJ whole genome shotgun (WGS) entry which is preliminary data.</text>
</comment>
<dbReference type="Proteomes" id="UP001498398">
    <property type="component" value="Unassembled WGS sequence"/>
</dbReference>
<feature type="transmembrane region" description="Helical" evidence="1">
    <location>
        <begin position="288"/>
        <end position="307"/>
    </location>
</feature>
<reference evidence="2 3" key="1">
    <citation type="submission" date="2024-01" db="EMBL/GenBank/DDBJ databases">
        <title>A draft genome for the cacao thread blight pathogen Marasmiellus scandens.</title>
        <authorList>
            <person name="Baruah I.K."/>
            <person name="Leung J."/>
            <person name="Bukari Y."/>
            <person name="Amoako-Attah I."/>
            <person name="Meinhardt L.W."/>
            <person name="Bailey B.A."/>
            <person name="Cohen S.P."/>
        </authorList>
    </citation>
    <scope>NUCLEOTIDE SEQUENCE [LARGE SCALE GENOMIC DNA]</scope>
    <source>
        <strain evidence="2 3">GH-19</strain>
    </source>
</reference>
<dbReference type="EMBL" id="JBANRG010000035">
    <property type="protein sequence ID" value="KAK7449707.1"/>
    <property type="molecule type" value="Genomic_DNA"/>
</dbReference>
<gene>
    <name evidence="2" type="ORF">VKT23_013180</name>
</gene>
<sequence>MYITTDSPTMPPLQNISAALAPAPTTTIDFSPVREQWQNPSDILTILMVIGGDIVRSALAQLASSHPRPFIPVAFSFGWVAYAFSAILSAVGSHRLAPQPDCDCKLIDITTGYSRVIHSWNLARLVRDHKPQNDTQRGLTITFFTTSRQKDTGVPDRDWVYYTGLSIIISQLVIAVIPGALYGNWLILVLTVSGIMLTQVHGSVAQWRQELWGARSIPKGKREVVCLTKGNGSAFVIVIRSEGYGLRLADLAGAREVYSERTIWTTFALAVLWLVHLLTMQSVQDNSWFSLAIGFIGMLQNVVAAGVRRDPAALGFHLENRIEIHKEKVFAALQEAEKREPKVGLALLDIFFPGGLRSEEEAWKQRTISSYIQRG</sequence>
<feature type="transmembrane region" description="Helical" evidence="1">
    <location>
        <begin position="159"/>
        <end position="179"/>
    </location>
</feature>
<name>A0ABR1J4E1_9AGAR</name>
<proteinExistence type="predicted"/>
<keyword evidence="1" id="KW-0812">Transmembrane</keyword>
<keyword evidence="1" id="KW-0472">Membrane</keyword>